<evidence type="ECO:0000256" key="2">
    <source>
        <dbReference type="ARBA" id="ARBA00007317"/>
    </source>
</evidence>
<gene>
    <name evidence="8" type="ORF">GKO46_03865</name>
    <name evidence="9" type="ORF">GKO48_05395</name>
</gene>
<sequence>MISEVTMPSMGADMTEGTIAKWLKAEGDAVSRGDKIAEIETDKTVVEMEAYSEGLLRKIVVPEGTMVDVGTVIAFIGDAEDDIPEVAEAAPAAEAPKAEAAAPAQAAPTPAPVQQATPTPPPAPAPVATAAVGGRVKASPIARKIAEEKGFDISQVPGTGPGGRITKSDVENFTPSPQFAASGGRAPVVMDGSDTPLSSMRQAIARVTVKSKTENPHYYVTHEVNMGPAMTFRAQLNEALVDDGDRVSVNDMVLKAVTTALLKHPKWNSSFDGDKLIGHSDINLGVAIALEEGLIVPAVLGIQNMSLIEISRAVRDLGKRARGEGGSLTQAEMTQGTFGTSNLGMFGTDTFAAIIVPPNAGIIAVGAVKEVPVVKDGQIVPGKVMNATISADHRVGDGAEAAILMGEFQKTLENPARLML</sequence>
<dbReference type="EMBL" id="WMBE01000001">
    <property type="protein sequence ID" value="MDG0866206.1"/>
    <property type="molecule type" value="Genomic_DNA"/>
</dbReference>
<keyword evidence="4" id="KW-0012">Acyltransferase</keyword>
<evidence type="ECO:0000313" key="11">
    <source>
        <dbReference type="Proteomes" id="UP001321249"/>
    </source>
</evidence>
<evidence type="ECO:0000313" key="10">
    <source>
        <dbReference type="Proteomes" id="UP001219901"/>
    </source>
</evidence>
<dbReference type="SUPFAM" id="SSF52777">
    <property type="entry name" value="CoA-dependent acyltransferases"/>
    <property type="match status" value="1"/>
</dbReference>
<organism evidence="9 10">
    <name type="scientific">Candidatus Lucifugimonas marina</name>
    <dbReference type="NCBI Taxonomy" id="3038979"/>
    <lineage>
        <taxon>Bacteria</taxon>
        <taxon>Bacillati</taxon>
        <taxon>Chloroflexota</taxon>
        <taxon>Dehalococcoidia</taxon>
        <taxon>SAR202 cluster</taxon>
        <taxon>Candidatus Lucifugimonadales</taxon>
        <taxon>Candidatus Lucifugimonadaceae</taxon>
        <taxon>Candidatus Lucifugimonas</taxon>
    </lineage>
</organism>
<dbReference type="PANTHER" id="PTHR23151">
    <property type="entry name" value="DIHYDROLIPOAMIDE ACETYL/SUCCINYL-TRANSFERASE-RELATED"/>
    <property type="match status" value="1"/>
</dbReference>
<reference evidence="10 11" key="1">
    <citation type="submission" date="2019-11" db="EMBL/GenBank/DDBJ databases">
        <authorList>
            <person name="Cho J.-C."/>
        </authorList>
    </citation>
    <scope>NUCLEOTIDE SEQUENCE [LARGE SCALE GENOMIC DNA]</scope>
    <source>
        <strain evidence="9 10">JH1073</strain>
        <strain evidence="8 11">JH702</strain>
    </source>
</reference>
<feature type="compositionally biased region" description="Low complexity" evidence="5">
    <location>
        <begin position="91"/>
        <end position="117"/>
    </location>
</feature>
<keyword evidence="4" id="KW-0808">Transferase</keyword>
<dbReference type="Gene3D" id="3.30.559.10">
    <property type="entry name" value="Chloramphenicol acetyltransferase-like domain"/>
    <property type="match status" value="1"/>
</dbReference>
<keyword evidence="10" id="KW-1185">Reference proteome</keyword>
<dbReference type="EC" id="2.3.1.-" evidence="4"/>
<dbReference type="Proteomes" id="UP001321249">
    <property type="component" value="Unassembled WGS sequence"/>
</dbReference>
<dbReference type="Pfam" id="PF02817">
    <property type="entry name" value="E3_binding"/>
    <property type="match status" value="1"/>
</dbReference>
<evidence type="ECO:0000313" key="9">
    <source>
        <dbReference type="EMBL" id="WFG39074.1"/>
    </source>
</evidence>
<dbReference type="FunFam" id="2.40.50.100:FF:000010">
    <property type="entry name" value="Acetyltransferase component of pyruvate dehydrogenase complex"/>
    <property type="match status" value="1"/>
</dbReference>
<reference evidence="9" key="2">
    <citation type="journal article" date="2023" name="Nat. Commun.">
        <title>Cultivation of marine bacteria of the SAR202 clade.</title>
        <authorList>
            <person name="Lim Y."/>
            <person name="Seo J.H."/>
            <person name="Giovannoni S.J."/>
            <person name="Kang I."/>
            <person name="Cho J.C."/>
        </authorList>
    </citation>
    <scope>NUCLEOTIDE SEQUENCE</scope>
    <source>
        <strain evidence="9">JH1073</strain>
    </source>
</reference>
<dbReference type="PROSITE" id="PS51826">
    <property type="entry name" value="PSBD"/>
    <property type="match status" value="1"/>
</dbReference>
<dbReference type="GO" id="GO:0045254">
    <property type="term" value="C:pyruvate dehydrogenase complex"/>
    <property type="evidence" value="ECO:0007669"/>
    <property type="project" value="InterPro"/>
</dbReference>
<evidence type="ECO:0000313" key="8">
    <source>
        <dbReference type="EMBL" id="MDG0866206.1"/>
    </source>
</evidence>
<proteinExistence type="inferred from homology"/>
<dbReference type="CDD" id="cd06849">
    <property type="entry name" value="lipoyl_domain"/>
    <property type="match status" value="1"/>
</dbReference>
<dbReference type="PANTHER" id="PTHR23151:SF90">
    <property type="entry name" value="DIHYDROLIPOYLLYSINE-RESIDUE ACETYLTRANSFERASE COMPONENT OF PYRUVATE DEHYDROGENASE COMPLEX, MITOCHONDRIAL-RELATED"/>
    <property type="match status" value="1"/>
</dbReference>
<protein>
    <recommendedName>
        <fullName evidence="4">Dihydrolipoamide acetyltransferase component of pyruvate dehydrogenase complex</fullName>
        <ecNumber evidence="4">2.3.1.-</ecNumber>
    </recommendedName>
</protein>
<dbReference type="RefSeq" id="WP_342822396.1">
    <property type="nucleotide sequence ID" value="NZ_CP046146.1"/>
</dbReference>
<evidence type="ECO:0000256" key="3">
    <source>
        <dbReference type="ARBA" id="ARBA00022823"/>
    </source>
</evidence>
<dbReference type="AlphaFoldDB" id="A0AAJ5ZFC6"/>
<evidence type="ECO:0000256" key="4">
    <source>
        <dbReference type="RuleBase" id="RU003423"/>
    </source>
</evidence>
<dbReference type="InterPro" id="IPR004167">
    <property type="entry name" value="PSBD"/>
</dbReference>
<dbReference type="InterPro" id="IPR023213">
    <property type="entry name" value="CAT-like_dom_sf"/>
</dbReference>
<evidence type="ECO:0000256" key="1">
    <source>
        <dbReference type="ARBA" id="ARBA00001938"/>
    </source>
</evidence>
<dbReference type="GO" id="GO:0016746">
    <property type="term" value="F:acyltransferase activity"/>
    <property type="evidence" value="ECO:0007669"/>
    <property type="project" value="UniProtKB-KW"/>
</dbReference>
<dbReference type="Pfam" id="PF00364">
    <property type="entry name" value="Biotin_lipoyl"/>
    <property type="match status" value="1"/>
</dbReference>
<evidence type="ECO:0000259" key="7">
    <source>
        <dbReference type="PROSITE" id="PS51826"/>
    </source>
</evidence>
<evidence type="ECO:0000259" key="6">
    <source>
        <dbReference type="PROSITE" id="PS50968"/>
    </source>
</evidence>
<dbReference type="EMBL" id="CP046147">
    <property type="protein sequence ID" value="WFG39074.1"/>
    <property type="molecule type" value="Genomic_DNA"/>
</dbReference>
<dbReference type="InterPro" id="IPR011053">
    <property type="entry name" value="Single_hybrid_motif"/>
</dbReference>
<evidence type="ECO:0000256" key="5">
    <source>
        <dbReference type="SAM" id="MobiDB-lite"/>
    </source>
</evidence>
<dbReference type="InterPro" id="IPR000089">
    <property type="entry name" value="Biotin_lipoyl"/>
</dbReference>
<dbReference type="Gene3D" id="4.10.320.10">
    <property type="entry name" value="E3-binding domain"/>
    <property type="match status" value="1"/>
</dbReference>
<dbReference type="Pfam" id="PF00198">
    <property type="entry name" value="2-oxoacid_dh"/>
    <property type="match status" value="1"/>
</dbReference>
<dbReference type="SUPFAM" id="SSF47005">
    <property type="entry name" value="Peripheral subunit-binding domain of 2-oxo acid dehydrogenase complex"/>
    <property type="match status" value="1"/>
</dbReference>
<dbReference type="Gene3D" id="2.40.50.100">
    <property type="match status" value="1"/>
</dbReference>
<dbReference type="SUPFAM" id="SSF51230">
    <property type="entry name" value="Single hybrid motif"/>
    <property type="match status" value="1"/>
</dbReference>
<dbReference type="InterPro" id="IPR003016">
    <property type="entry name" value="2-oxoA_DH_lipoyl-BS"/>
</dbReference>
<dbReference type="GO" id="GO:0006086">
    <property type="term" value="P:pyruvate decarboxylation to acetyl-CoA"/>
    <property type="evidence" value="ECO:0007669"/>
    <property type="project" value="InterPro"/>
</dbReference>
<feature type="region of interest" description="Disordered" evidence="5">
    <location>
        <begin position="91"/>
        <end position="128"/>
    </location>
</feature>
<comment type="cofactor">
    <cofactor evidence="1 4">
        <name>(R)-lipoate</name>
        <dbReference type="ChEBI" id="CHEBI:83088"/>
    </cofactor>
</comment>
<dbReference type="PROSITE" id="PS00189">
    <property type="entry name" value="LIPOYL"/>
    <property type="match status" value="1"/>
</dbReference>
<reference evidence="10" key="3">
    <citation type="submission" date="2023-06" db="EMBL/GenBank/DDBJ databases">
        <title>Pangenomics reveal diversification of enzyme families and niche specialization in globally abundant SAR202 bacteria.</title>
        <authorList>
            <person name="Saw J.H.W."/>
        </authorList>
    </citation>
    <scope>NUCLEOTIDE SEQUENCE [LARGE SCALE GENOMIC DNA]</scope>
    <source>
        <strain evidence="10">JH1073</strain>
    </source>
</reference>
<feature type="domain" description="Lipoyl-binding" evidence="6">
    <location>
        <begin position="2"/>
        <end position="77"/>
    </location>
</feature>
<dbReference type="InterPro" id="IPR036625">
    <property type="entry name" value="E3-bd_dom_sf"/>
</dbReference>
<comment type="similarity">
    <text evidence="2 4">Belongs to the 2-oxoacid dehydrogenase family.</text>
</comment>
<feature type="domain" description="Peripheral subunit-binding (PSBD)" evidence="7">
    <location>
        <begin position="137"/>
        <end position="174"/>
    </location>
</feature>
<dbReference type="InterPro" id="IPR045257">
    <property type="entry name" value="E2/Pdx1"/>
</dbReference>
<accession>A0AAJ5ZFC6</accession>
<dbReference type="InterPro" id="IPR001078">
    <property type="entry name" value="2-oxoacid_DH_actylTfrase"/>
</dbReference>
<name>A0AAJ5ZFC6_9CHLR</name>
<dbReference type="Proteomes" id="UP001219901">
    <property type="component" value="Chromosome"/>
</dbReference>
<keyword evidence="3 4" id="KW-0450">Lipoyl</keyword>
<dbReference type="PROSITE" id="PS50968">
    <property type="entry name" value="BIOTINYL_LIPOYL"/>
    <property type="match status" value="1"/>
</dbReference>